<dbReference type="EMBL" id="JAVYAA010000002">
    <property type="protein sequence ID" value="MDT8976464.1"/>
    <property type="molecule type" value="Genomic_DNA"/>
</dbReference>
<dbReference type="RefSeq" id="WP_315745052.1">
    <property type="nucleotide sequence ID" value="NZ_JAVYAA010000002.1"/>
</dbReference>
<proteinExistence type="predicted"/>
<keyword evidence="2" id="KW-1185">Reference proteome</keyword>
<sequence>MPVQTLSPYSLSGLSDEVLGCMELRQDPLFYKIPSDKIPYYVHESLQAGRLAAETYKGFGIRDMYRDAGLRYEITETSGTFHNISFRAQIDFSKTTPEIILYASSLKGMRTVCQEILGERSSGSAADLDLLVDIHLAHEFYHWLEYREKIFTNEKLERIEVFKLGPYTRKSSVVQCCEIAAHAFCKELLGLPFLPNLLDYAYLIGEQQLAKGDFMEQIETCKLWIRRTLNTSLSMI</sequence>
<dbReference type="AlphaFoldDB" id="A0AAJ2JXY4"/>
<evidence type="ECO:0000313" key="1">
    <source>
        <dbReference type="EMBL" id="MDT8976464.1"/>
    </source>
</evidence>
<comment type="caution">
    <text evidence="1">The sequence shown here is derived from an EMBL/GenBank/DDBJ whole genome shotgun (WGS) entry which is preliminary data.</text>
</comment>
<evidence type="ECO:0000313" key="2">
    <source>
        <dbReference type="Proteomes" id="UP001250538"/>
    </source>
</evidence>
<gene>
    <name evidence="1" type="ORF">RQP50_09450</name>
</gene>
<protein>
    <submittedName>
        <fullName evidence="1">Uncharacterized protein</fullName>
    </submittedName>
</protein>
<name>A0AAJ2JXY4_9BACL</name>
<accession>A0AAJ2JXY4</accession>
<dbReference type="Proteomes" id="UP001250538">
    <property type="component" value="Unassembled WGS sequence"/>
</dbReference>
<reference evidence="2" key="1">
    <citation type="submission" date="2023-09" db="EMBL/GenBank/DDBJ databases">
        <title>Paenibacillus sp. chi10 Genome sequencing and assembly.</title>
        <authorList>
            <person name="Kim I."/>
        </authorList>
    </citation>
    <scope>NUCLEOTIDE SEQUENCE [LARGE SCALE GENOMIC DNA]</scope>
    <source>
        <strain evidence="2">chi10</strain>
    </source>
</reference>
<organism evidence="1 2">
    <name type="scientific">Paenibacillus suaedae</name>
    <dbReference type="NCBI Taxonomy" id="3077233"/>
    <lineage>
        <taxon>Bacteria</taxon>
        <taxon>Bacillati</taxon>
        <taxon>Bacillota</taxon>
        <taxon>Bacilli</taxon>
        <taxon>Bacillales</taxon>
        <taxon>Paenibacillaceae</taxon>
        <taxon>Paenibacillus</taxon>
    </lineage>
</organism>